<reference evidence="1 2" key="1">
    <citation type="submission" date="2017-09" db="EMBL/GenBank/DDBJ databases">
        <title>Depth-based differentiation of microbial function through sediment-hosted aquifers and enrichment of novel symbionts in the deep terrestrial subsurface.</title>
        <authorList>
            <person name="Probst A.J."/>
            <person name="Ladd B."/>
            <person name="Jarett J.K."/>
            <person name="Geller-Mcgrath D.E."/>
            <person name="Sieber C.M."/>
            <person name="Emerson J.B."/>
            <person name="Anantharaman K."/>
            <person name="Thomas B.C."/>
            <person name="Malmstrom R."/>
            <person name="Stieglmeier M."/>
            <person name="Klingl A."/>
            <person name="Woyke T."/>
            <person name="Ryan C.M."/>
            <person name="Banfield J.F."/>
        </authorList>
    </citation>
    <scope>NUCLEOTIDE SEQUENCE [LARGE SCALE GENOMIC DNA]</scope>
    <source>
        <strain evidence="1">CG10_big_fil_rev_8_21_14_0_10_32_10</strain>
    </source>
</reference>
<comment type="caution">
    <text evidence="1">The sequence shown here is derived from an EMBL/GenBank/DDBJ whole genome shotgun (WGS) entry which is preliminary data.</text>
</comment>
<accession>A0A2H0RAF3</accession>
<dbReference type="Proteomes" id="UP000230214">
    <property type="component" value="Unassembled WGS sequence"/>
</dbReference>
<evidence type="ECO:0000313" key="2">
    <source>
        <dbReference type="Proteomes" id="UP000230214"/>
    </source>
</evidence>
<protein>
    <submittedName>
        <fullName evidence="1">Uncharacterized protein</fullName>
    </submittedName>
</protein>
<evidence type="ECO:0000313" key="1">
    <source>
        <dbReference type="EMBL" id="PIR43326.1"/>
    </source>
</evidence>
<dbReference type="EMBL" id="PCXU01000028">
    <property type="protein sequence ID" value="PIR43326.1"/>
    <property type="molecule type" value="Genomic_DNA"/>
</dbReference>
<dbReference type="AlphaFoldDB" id="A0A2H0RAF3"/>
<name>A0A2H0RAF3_UNCKA</name>
<organism evidence="1 2">
    <name type="scientific">candidate division WWE3 bacterium CG10_big_fil_rev_8_21_14_0_10_32_10</name>
    <dbReference type="NCBI Taxonomy" id="1975090"/>
    <lineage>
        <taxon>Bacteria</taxon>
        <taxon>Katanobacteria</taxon>
    </lineage>
</organism>
<gene>
    <name evidence="1" type="ORF">COV24_03310</name>
</gene>
<sequence>MGKKKDFKYKKAKENITIEELEDMKVKEPNSISYGRVNITIEKPLLTKIADLRSNETRSGYFSRLAREDLKKVEKEKTLMKWAKQTKNMDIEIKKEIEGIVNSFPHDHIP</sequence>
<proteinExistence type="predicted"/>